<dbReference type="PANTHER" id="PTHR46401:SF2">
    <property type="entry name" value="GLYCOSYLTRANSFERASE WBBK-RELATED"/>
    <property type="match status" value="1"/>
</dbReference>
<organism evidence="4 5">
    <name type="scientific">Candidatus Doudnabacteria bacterium CG10_big_fil_rev_8_21_14_0_10_41_10</name>
    <dbReference type="NCBI Taxonomy" id="1974551"/>
    <lineage>
        <taxon>Bacteria</taxon>
        <taxon>Candidatus Doudnaibacteriota</taxon>
    </lineage>
</organism>
<feature type="domain" description="Glycosyl transferase family 1" evidence="2">
    <location>
        <begin position="193"/>
        <end position="358"/>
    </location>
</feature>
<dbReference type="SUPFAM" id="SSF53756">
    <property type="entry name" value="UDP-Glycosyltransferase/glycogen phosphorylase"/>
    <property type="match status" value="1"/>
</dbReference>
<evidence type="ECO:0000313" key="5">
    <source>
        <dbReference type="Proteomes" id="UP000230557"/>
    </source>
</evidence>
<dbReference type="AlphaFoldDB" id="A0A2H0VD26"/>
<dbReference type="EMBL" id="PFAJ01000049">
    <property type="protein sequence ID" value="PIR97002.1"/>
    <property type="molecule type" value="Genomic_DNA"/>
</dbReference>
<dbReference type="Pfam" id="PF13439">
    <property type="entry name" value="Glyco_transf_4"/>
    <property type="match status" value="1"/>
</dbReference>
<dbReference type="GO" id="GO:0009103">
    <property type="term" value="P:lipopolysaccharide biosynthetic process"/>
    <property type="evidence" value="ECO:0007669"/>
    <property type="project" value="TreeGrafter"/>
</dbReference>
<sequence length="394" mass="45487">MRIGIDLRTLSDGKTTGVEVYTTSLLNEIFKIDKANEYVLFSNSFKNTTDFALRFDYSNVTVKHYNFPNRLLNASLRFLSYPKIDKLVGGLDMFFAPRYLFSALSPKCKLIITTHDLSFVHRPDFSTWQRRLWHKIISDRSVAKKASYILADSQSTKNDIVKYFQTPEEKVKVVRLGLDHHLFNLNSDDGEERKFRDKRKLHRPFILYLGTIEPRKNILGILEAYEKIRKTTDDDLELVLVGRLGWLYEKVLKKISESVFKNDIKIVNNLKEPEKPHLYRMARLMIFPSFYEGFGLPPLEAMACGTPVIAAMNSSFPEVLGESCVYVNPHNSNQIVQALTVLLSDDEMYGQYSKKGAEQAKKFSWEKTAQETVDIFNQIRNTNINFLNNNHGAK</sequence>
<reference evidence="5" key="1">
    <citation type="submission" date="2017-09" db="EMBL/GenBank/DDBJ databases">
        <title>Depth-based differentiation of microbial function through sediment-hosted aquifers and enrichment of novel symbionts in the deep terrestrial subsurface.</title>
        <authorList>
            <person name="Probst A.J."/>
            <person name="Ladd B."/>
            <person name="Jarett J.K."/>
            <person name="Geller-Mcgrath D.E."/>
            <person name="Sieber C.M.K."/>
            <person name="Emerson J.B."/>
            <person name="Anantharaman K."/>
            <person name="Thomas B.C."/>
            <person name="Malmstrom R."/>
            <person name="Stieglmeier M."/>
            <person name="Klingl A."/>
            <person name="Woyke T."/>
            <person name="Ryan C.M."/>
            <person name="Banfield J.F."/>
        </authorList>
    </citation>
    <scope>NUCLEOTIDE SEQUENCE [LARGE SCALE GENOMIC DNA]</scope>
</reference>
<evidence type="ECO:0000259" key="3">
    <source>
        <dbReference type="Pfam" id="PF13439"/>
    </source>
</evidence>
<protein>
    <recommendedName>
        <fullName evidence="6">Glycosyltransferase family 1 protein</fullName>
    </recommendedName>
</protein>
<dbReference type="CDD" id="cd03809">
    <property type="entry name" value="GT4_MtfB-like"/>
    <property type="match status" value="1"/>
</dbReference>
<evidence type="ECO:0000313" key="4">
    <source>
        <dbReference type="EMBL" id="PIR97002.1"/>
    </source>
</evidence>
<dbReference type="PANTHER" id="PTHR46401">
    <property type="entry name" value="GLYCOSYLTRANSFERASE WBBK-RELATED"/>
    <property type="match status" value="1"/>
</dbReference>
<dbReference type="GO" id="GO:0016757">
    <property type="term" value="F:glycosyltransferase activity"/>
    <property type="evidence" value="ECO:0007669"/>
    <property type="project" value="InterPro"/>
</dbReference>
<dbReference type="Proteomes" id="UP000230557">
    <property type="component" value="Unassembled WGS sequence"/>
</dbReference>
<evidence type="ECO:0000259" key="2">
    <source>
        <dbReference type="Pfam" id="PF00534"/>
    </source>
</evidence>
<dbReference type="Pfam" id="PF00534">
    <property type="entry name" value="Glycos_transf_1"/>
    <property type="match status" value="1"/>
</dbReference>
<comment type="caution">
    <text evidence="4">The sequence shown here is derived from an EMBL/GenBank/DDBJ whole genome shotgun (WGS) entry which is preliminary data.</text>
</comment>
<evidence type="ECO:0008006" key="6">
    <source>
        <dbReference type="Google" id="ProtNLM"/>
    </source>
</evidence>
<keyword evidence="1" id="KW-0808">Transferase</keyword>
<dbReference type="FunFam" id="3.40.50.2000:FF:000119">
    <property type="entry name" value="Glycosyl transferase group 1"/>
    <property type="match status" value="1"/>
</dbReference>
<dbReference type="Gene3D" id="3.40.50.2000">
    <property type="entry name" value="Glycogen Phosphorylase B"/>
    <property type="match status" value="2"/>
</dbReference>
<proteinExistence type="predicted"/>
<dbReference type="InterPro" id="IPR001296">
    <property type="entry name" value="Glyco_trans_1"/>
</dbReference>
<dbReference type="InterPro" id="IPR028098">
    <property type="entry name" value="Glyco_trans_4-like_N"/>
</dbReference>
<feature type="domain" description="Glycosyltransferase subfamily 4-like N-terminal" evidence="3">
    <location>
        <begin position="17"/>
        <end position="180"/>
    </location>
</feature>
<gene>
    <name evidence="4" type="ORF">COT91_03705</name>
</gene>
<evidence type="ECO:0000256" key="1">
    <source>
        <dbReference type="ARBA" id="ARBA00022679"/>
    </source>
</evidence>
<accession>A0A2H0VD26</accession>
<name>A0A2H0VD26_9BACT</name>